<dbReference type="EMBL" id="SHMQ01000005">
    <property type="protein sequence ID" value="RZV39962.1"/>
    <property type="molecule type" value="Genomic_DNA"/>
</dbReference>
<reference evidence="2 3" key="1">
    <citation type="submission" date="2019-01" db="EMBL/GenBank/DDBJ databases">
        <title>Insights into ecological role of a new deltaproteobacterial order Candidatus Sinidesulfobacterales (Sva0485) by metagenomics and metatranscriptomics.</title>
        <authorList>
            <person name="Tan S."/>
            <person name="Liu J."/>
            <person name="Fang Y."/>
            <person name="Hedlund B."/>
            <person name="Lian Z.-H."/>
            <person name="Huang L.-Y."/>
            <person name="Li J.-T."/>
            <person name="Huang L.-N."/>
            <person name="Li W.-J."/>
            <person name="Jiang H.-C."/>
            <person name="Dong H.-L."/>
            <person name="Shu W.-S."/>
        </authorList>
    </citation>
    <scope>NUCLEOTIDE SEQUENCE [LARGE SCALE GENOMIC DNA]</scope>
    <source>
        <strain evidence="2">AP4</strain>
    </source>
</reference>
<name>A0A520XFJ3_9DELT</name>
<evidence type="ECO:0000259" key="1">
    <source>
        <dbReference type="Pfam" id="PF13192"/>
    </source>
</evidence>
<proteinExistence type="predicted"/>
<dbReference type="Proteomes" id="UP000322454">
    <property type="component" value="Unassembled WGS sequence"/>
</dbReference>
<dbReference type="Gene3D" id="3.40.30.80">
    <property type="match status" value="1"/>
</dbReference>
<evidence type="ECO:0000313" key="2">
    <source>
        <dbReference type="EMBL" id="RZV39962.1"/>
    </source>
</evidence>
<comment type="caution">
    <text evidence="2">The sequence shown here is derived from an EMBL/GenBank/DDBJ whole genome shotgun (WGS) entry which is preliminary data.</text>
</comment>
<protein>
    <recommendedName>
        <fullName evidence="1">Thioredoxin-like fold domain-containing protein</fullName>
    </recommendedName>
</protein>
<dbReference type="PANTHER" id="PTHR37170:SF1">
    <property type="entry name" value="GLUTAREDOXIN-LIKE PROTEIN"/>
    <property type="match status" value="1"/>
</dbReference>
<sequence>MANENITSDVIEIQEFPNLSDKYEVFSVPKTVMNESAEVVGAVPESVFLGKVMEGYANQQ</sequence>
<dbReference type="PANTHER" id="PTHR37170">
    <property type="entry name" value="GLUTAREDOXIN-RELATED"/>
    <property type="match status" value="1"/>
</dbReference>
<dbReference type="InterPro" id="IPR012336">
    <property type="entry name" value="Thioredoxin-like_fold"/>
</dbReference>
<gene>
    <name evidence="2" type="ORF">EVJ48_03200</name>
</gene>
<dbReference type="Pfam" id="PF13192">
    <property type="entry name" value="Thioredoxin_3"/>
    <property type="match status" value="1"/>
</dbReference>
<accession>A0A520XFJ3</accession>
<dbReference type="AlphaFoldDB" id="A0A520XFJ3"/>
<feature type="domain" description="Thioredoxin-like fold" evidence="1">
    <location>
        <begin position="2"/>
        <end position="53"/>
    </location>
</feature>
<organism evidence="2 3">
    <name type="scientific">Candidatus Acidulodesulfobacterium acidiphilum</name>
    <dbReference type="NCBI Taxonomy" id="2597224"/>
    <lineage>
        <taxon>Bacteria</taxon>
        <taxon>Deltaproteobacteria</taxon>
        <taxon>Candidatus Acidulodesulfobacterales</taxon>
        <taxon>Candidatus Acidulodesulfobacterium</taxon>
    </lineage>
</organism>
<evidence type="ECO:0000313" key="3">
    <source>
        <dbReference type="Proteomes" id="UP000322454"/>
    </source>
</evidence>